<proteinExistence type="predicted"/>
<dbReference type="AlphaFoldDB" id="A0A368FBL9"/>
<evidence type="ECO:0000313" key="2">
    <source>
        <dbReference type="Proteomes" id="UP000252519"/>
    </source>
</evidence>
<protein>
    <submittedName>
        <fullName evidence="1">Uncharacterized protein</fullName>
    </submittedName>
</protein>
<dbReference type="Proteomes" id="UP000252519">
    <property type="component" value="Unassembled WGS sequence"/>
</dbReference>
<organism evidence="1 2">
    <name type="scientific">Ancylostoma caninum</name>
    <name type="common">Dog hookworm</name>
    <dbReference type="NCBI Taxonomy" id="29170"/>
    <lineage>
        <taxon>Eukaryota</taxon>
        <taxon>Metazoa</taxon>
        <taxon>Ecdysozoa</taxon>
        <taxon>Nematoda</taxon>
        <taxon>Chromadorea</taxon>
        <taxon>Rhabditida</taxon>
        <taxon>Rhabditina</taxon>
        <taxon>Rhabditomorpha</taxon>
        <taxon>Strongyloidea</taxon>
        <taxon>Ancylostomatidae</taxon>
        <taxon>Ancylostomatinae</taxon>
        <taxon>Ancylostoma</taxon>
    </lineage>
</organism>
<dbReference type="EMBL" id="JOJR01001875">
    <property type="protein sequence ID" value="RCN29571.1"/>
    <property type="molecule type" value="Genomic_DNA"/>
</dbReference>
<keyword evidence="2" id="KW-1185">Reference proteome</keyword>
<reference evidence="1 2" key="1">
    <citation type="submission" date="2014-10" db="EMBL/GenBank/DDBJ databases">
        <title>Draft genome of the hookworm Ancylostoma caninum.</title>
        <authorList>
            <person name="Mitreva M."/>
        </authorList>
    </citation>
    <scope>NUCLEOTIDE SEQUENCE [LARGE SCALE GENOMIC DNA]</scope>
    <source>
        <strain evidence="1 2">Baltimore</strain>
    </source>
</reference>
<gene>
    <name evidence="1" type="ORF">ANCCAN_24665</name>
</gene>
<accession>A0A368FBL9</accession>
<comment type="caution">
    <text evidence="1">The sequence shown here is derived from an EMBL/GenBank/DDBJ whole genome shotgun (WGS) entry which is preliminary data.</text>
</comment>
<name>A0A368FBL9_ANCCA</name>
<evidence type="ECO:0000313" key="1">
    <source>
        <dbReference type="EMBL" id="RCN29571.1"/>
    </source>
</evidence>
<sequence>MRNASAKMRWTSTDCSVTARYLARMRAQSVKLHYEQLRTSRSTPGCTLLICTCTVQCVGEPAIEQ</sequence>